<protein>
    <submittedName>
        <fullName evidence="1">Uncharacterized protein</fullName>
    </submittedName>
</protein>
<sequence length="857" mass="89780">GNDFIMADGTSTNVSAGNFNSRSGANTTLQIVDVSGTMDVDAIKELLLSAAITVGLDTNMHGENITQDGEMTIGGALTLNADANMNQNANTTVTGGDMTVTAGNDFIMAAGTSTNVSARNFNSIVEGDTTLQMMDVSGSMEVDSDEDVVLAGALNVTGDTGLNGLNISQDGEMIVGGSSTIAAGENFSQNANTSSVGDMNVTAGNNFIMSEGTSTTVSAGKLLADAKGDTTLQAMNISESMNVTTANEMILNNTVQSGLETILTATNVSQEAKLSVGGVLDIKVSNDFTQNAEQDVSKTLTINAGNNITQNANTLTVNDIRMTAGNDFIMSEGTSTTVKEGNFSSTSEGLSTLNTMLISNGSLAVDANKALLLNGAITAGLDTNMHGENITQNADISIGGALTLSADSNINQNANTSVMGGSMRVTAANDFLMAEGTSTNVSAGDFNSTSGSYTTLQTVNVSGSMNVNAGKSLLLSGTITAGLSTSMQAENITQNADMNIRGRLTLNADANINQNANTSVMGGDMSVRAGNDFIMGDGSSTNVSAGNFNSNSGGNTSLEQMTVSGSMNVNSKGDLLLNQFVEVGGSLIIKAGGSIIQNQNIDVEGDITYEADDNIIMDAETETVSNVGNIDYTASGAVFISNLITHGNTVSLNVSNVNSVLDSNNNEDSNINASEFHLTVNSFDDDNNAIEITENRGIQVAVTSTSLNSLASDEENLVFNSDENVLVIDNEVFSFEEAESAIAVYIFATLESSLELTSQNLSGFYEELEESDKNLVESISLDTEEGLVLNGVNEELDLDDLFGKQQFMEDNFETFYKQLSFLYDSGMPLFDLYASEEYENSTIINSNIEYWIEDIAI</sequence>
<feature type="non-terminal residue" evidence="1">
    <location>
        <position position="1"/>
    </location>
</feature>
<name>A0A6S6SDA8_9BACT</name>
<proteinExistence type="predicted"/>
<gene>
    <name evidence="1" type="ORF">HELGO_WM12648</name>
</gene>
<dbReference type="EMBL" id="CACVAP010000033">
    <property type="protein sequence ID" value="CAA6801302.1"/>
    <property type="molecule type" value="Genomic_DNA"/>
</dbReference>
<accession>A0A6S6SDA8</accession>
<dbReference type="AlphaFoldDB" id="A0A6S6SDA8"/>
<evidence type="ECO:0000313" key="1">
    <source>
        <dbReference type="EMBL" id="CAA6801302.1"/>
    </source>
</evidence>
<reference evidence="1" key="1">
    <citation type="submission" date="2020-01" db="EMBL/GenBank/DDBJ databases">
        <authorList>
            <person name="Meier V. D."/>
            <person name="Meier V D."/>
        </authorList>
    </citation>
    <scope>NUCLEOTIDE SEQUENCE</scope>
    <source>
        <strain evidence="1">HLG_WM_MAG_06</strain>
    </source>
</reference>
<organism evidence="1">
    <name type="scientific">uncultured Sulfurovum sp</name>
    <dbReference type="NCBI Taxonomy" id="269237"/>
    <lineage>
        <taxon>Bacteria</taxon>
        <taxon>Pseudomonadati</taxon>
        <taxon>Campylobacterota</taxon>
        <taxon>Epsilonproteobacteria</taxon>
        <taxon>Campylobacterales</taxon>
        <taxon>Sulfurovaceae</taxon>
        <taxon>Sulfurovum</taxon>
        <taxon>environmental samples</taxon>
    </lineage>
</organism>